<accession>A0A3D8QYH9</accession>
<keyword evidence="5" id="KW-1185">Reference proteome</keyword>
<dbReference type="PANTHER" id="PTHR36845">
    <property type="entry name" value="HYDROLASE, PUTATIVE (AFU_ORTHOLOGUE AFUA_7G05090)-RELATED"/>
    <property type="match status" value="1"/>
</dbReference>
<evidence type="ECO:0000313" key="4">
    <source>
        <dbReference type="EMBL" id="RDW66827.1"/>
    </source>
</evidence>
<reference evidence="4 5" key="1">
    <citation type="journal article" date="2018" name="IMA Fungus">
        <title>IMA Genome-F 9: Draft genome sequence of Annulohypoxylon stygium, Aspergillus mulundensis, Berkeleyomyces basicola (syn. Thielaviopsis basicola), Ceratocystis smalleyi, two Cercospora beticola strains, Coleophoma cylindrospora, Fusarium fracticaudum, Phialophora cf. hyalina, and Morchella septimelata.</title>
        <authorList>
            <person name="Wingfield B.D."/>
            <person name="Bills G.F."/>
            <person name="Dong Y."/>
            <person name="Huang W."/>
            <person name="Nel W.J."/>
            <person name="Swalarsk-Parry B.S."/>
            <person name="Vaghefi N."/>
            <person name="Wilken P.M."/>
            <person name="An Z."/>
            <person name="de Beer Z.W."/>
            <person name="De Vos L."/>
            <person name="Chen L."/>
            <person name="Duong T.A."/>
            <person name="Gao Y."/>
            <person name="Hammerbacher A."/>
            <person name="Kikkert J.R."/>
            <person name="Li Y."/>
            <person name="Li H."/>
            <person name="Li K."/>
            <person name="Li Q."/>
            <person name="Liu X."/>
            <person name="Ma X."/>
            <person name="Naidoo K."/>
            <person name="Pethybridge S.J."/>
            <person name="Sun J."/>
            <person name="Steenkamp E.T."/>
            <person name="van der Nest M.A."/>
            <person name="van Wyk S."/>
            <person name="Wingfield M.J."/>
            <person name="Xiong C."/>
            <person name="Yue Q."/>
            <person name="Zhang X."/>
        </authorList>
    </citation>
    <scope>NUCLEOTIDE SEQUENCE [LARGE SCALE GENOMIC DNA]</scope>
    <source>
        <strain evidence="4 5">BP5796</strain>
    </source>
</reference>
<organism evidence="4 5">
    <name type="scientific">Coleophoma crateriformis</name>
    <dbReference type="NCBI Taxonomy" id="565419"/>
    <lineage>
        <taxon>Eukaryota</taxon>
        <taxon>Fungi</taxon>
        <taxon>Dikarya</taxon>
        <taxon>Ascomycota</taxon>
        <taxon>Pezizomycotina</taxon>
        <taxon>Leotiomycetes</taxon>
        <taxon>Helotiales</taxon>
        <taxon>Dermateaceae</taxon>
        <taxon>Coleophoma</taxon>
    </lineage>
</organism>
<dbReference type="EMBL" id="PDLN01000014">
    <property type="protein sequence ID" value="RDW66827.1"/>
    <property type="molecule type" value="Genomic_DNA"/>
</dbReference>
<proteinExistence type="inferred from homology"/>
<evidence type="ECO:0008006" key="6">
    <source>
        <dbReference type="Google" id="ProtNLM"/>
    </source>
</evidence>
<evidence type="ECO:0000256" key="1">
    <source>
        <dbReference type="ARBA" id="ARBA00022801"/>
    </source>
</evidence>
<name>A0A3D8QYH9_9HELO</name>
<evidence type="ECO:0000313" key="5">
    <source>
        <dbReference type="Proteomes" id="UP000256328"/>
    </source>
</evidence>
<evidence type="ECO:0000256" key="2">
    <source>
        <dbReference type="ARBA" id="ARBA00038358"/>
    </source>
</evidence>
<comment type="caution">
    <text evidence="4">The sequence shown here is derived from an EMBL/GenBank/DDBJ whole genome shotgun (WGS) entry which is preliminary data.</text>
</comment>
<sequence>MTIRGDVIDQTLEDNTQSQRSKTMGEIVVAAIPEGVQDGNSSSLTTTIPNTRKQAAMVPREALAELFSENVIAKLWRVAIRERKTFGEAEPTAYPEYVTMTGPSANKYTLREADFWTCGFFPGSLYALLERLVKFPQYCPIPAQHRSSFSKDLLDVCRSWTGPIRRMATRTDTHDMSFIIQPALRMDWELTGNEESLQCVLTAALSLATRYCERVGAIRSWDSAVNARYSFVDMESDFLVIIDSMCNLDLLYYAGHQTGNQKLIEIATTHAKTVLRAIVRDDWSTYHLINFDAKTGEVKNQLTNQGWRDDSTWSRGQAWAIMGFAQTYYWTRDPLFLDAALKLSKYFIARLEQCRTIGRHTHPYVPLWDFDAPPTPTSTSGPLRDTSAGMIAVNGFLILHQLLVGEGRDDEARELLHAAFEIMNQTLSLSLAPEHATFAVPSGGDAYPVVPEAEAGMGFDAILRHATANNNEHAHKRYADHGLVYADYYFLEAGNKLLRMGLW</sequence>
<dbReference type="FunFam" id="1.50.10.10:FF:000048">
    <property type="entry name" value="Unsaturated chondroitin disaccharide hydrolase"/>
    <property type="match status" value="1"/>
</dbReference>
<dbReference type="InterPro" id="IPR008928">
    <property type="entry name" value="6-hairpin_glycosidase_sf"/>
</dbReference>
<dbReference type="AlphaFoldDB" id="A0A3D8QYH9"/>
<dbReference type="GO" id="GO:0000272">
    <property type="term" value="P:polysaccharide catabolic process"/>
    <property type="evidence" value="ECO:0007669"/>
    <property type="project" value="TreeGrafter"/>
</dbReference>
<dbReference type="GO" id="GO:0052757">
    <property type="term" value="F:chondroitin hydrolase activity"/>
    <property type="evidence" value="ECO:0007669"/>
    <property type="project" value="TreeGrafter"/>
</dbReference>
<dbReference type="Proteomes" id="UP000256328">
    <property type="component" value="Unassembled WGS sequence"/>
</dbReference>
<keyword evidence="1" id="KW-0378">Hydrolase</keyword>
<dbReference type="SUPFAM" id="SSF48208">
    <property type="entry name" value="Six-hairpin glycosidases"/>
    <property type="match status" value="1"/>
</dbReference>
<gene>
    <name evidence="4" type="ORF">BP5796_09576</name>
</gene>
<feature type="region of interest" description="Disordered" evidence="3">
    <location>
        <begin position="1"/>
        <end position="21"/>
    </location>
</feature>
<evidence type="ECO:0000256" key="3">
    <source>
        <dbReference type="SAM" id="MobiDB-lite"/>
    </source>
</evidence>
<dbReference type="PANTHER" id="PTHR36845:SF1">
    <property type="entry name" value="HYDROLASE, PUTATIVE (AFU_ORTHOLOGUE AFUA_7G05090)-RELATED"/>
    <property type="match status" value="1"/>
</dbReference>
<protein>
    <recommendedName>
        <fullName evidence="6">Glycoside hydrolase family 88 protein</fullName>
    </recommendedName>
</protein>
<dbReference type="Gene3D" id="1.50.10.10">
    <property type="match status" value="1"/>
</dbReference>
<dbReference type="InterPro" id="IPR012341">
    <property type="entry name" value="6hp_glycosidase-like_sf"/>
</dbReference>
<dbReference type="OrthoDB" id="2317065at2759"/>
<comment type="similarity">
    <text evidence="2">Belongs to the glycosyl hydrolase 88 family.</text>
</comment>
<dbReference type="InterPro" id="IPR052369">
    <property type="entry name" value="UG_Glycosaminoglycan_Hydrolase"/>
</dbReference>